<comment type="subcellular location">
    <subcellularLocation>
        <location evidence="1">Virion</location>
    </subcellularLocation>
</comment>
<sequence length="160" mass="17070">MGAMTNLLVKDDAASPVEYTFKPVTDKDGSPYWRTSISGVPLEGQMRYRLTEEQLKDGNWKRTAKLEVPVMETLGASGTSAGYVAPPKVAYVETLITTHFSNRRSTVADRANTLKLHLGALQGASSTTATGVLNQASAGSAFANSILPVPTFYTSGEIPS</sequence>
<gene>
    <name evidence="4" type="ORF">H2RhizoLitter7196_000002</name>
</gene>
<keyword evidence="3" id="KW-0946">Virion</keyword>
<name>A0A514D3L8_9VIRU</name>
<protein>
    <submittedName>
        <fullName evidence="4">Uncharacterized protein</fullName>
    </submittedName>
</protein>
<dbReference type="Gene3D" id="3.30.380.10">
    <property type="entry name" value="MS2 Viral Coat Protein"/>
    <property type="match status" value="1"/>
</dbReference>
<evidence type="ECO:0000256" key="1">
    <source>
        <dbReference type="ARBA" id="ARBA00004328"/>
    </source>
</evidence>
<evidence type="ECO:0000256" key="3">
    <source>
        <dbReference type="ARBA" id="ARBA00022844"/>
    </source>
</evidence>
<dbReference type="EMBL" id="MN033938">
    <property type="protein sequence ID" value="QDH88213.1"/>
    <property type="molecule type" value="Genomic_RNA"/>
</dbReference>
<reference evidence="4" key="1">
    <citation type="submission" date="2019-05" db="EMBL/GenBank/DDBJ databases">
        <title>Metatranscriptomic reconstruction reveals RNA viruses with the potential to shape carbon cycling in soil.</title>
        <authorList>
            <person name="Starr E.P."/>
            <person name="Nuccio E."/>
            <person name="Pett-Ridge J."/>
            <person name="Banfield J.F."/>
            <person name="Firestone M.K."/>
        </authorList>
    </citation>
    <scope>NUCLEOTIDE SEQUENCE</scope>
    <source>
        <strain evidence="4">H2_Rhizo_Litter_7_scaffold_196</strain>
    </source>
</reference>
<dbReference type="GO" id="GO:0019028">
    <property type="term" value="C:viral capsid"/>
    <property type="evidence" value="ECO:0007669"/>
    <property type="project" value="UniProtKB-KW"/>
</dbReference>
<organism evidence="4">
    <name type="scientific">Leviviridae sp</name>
    <dbReference type="NCBI Taxonomy" id="2027243"/>
    <lineage>
        <taxon>Viruses</taxon>
        <taxon>Riboviria</taxon>
        <taxon>Orthornavirae</taxon>
        <taxon>Lenarviricota</taxon>
        <taxon>Leviviricetes</taxon>
        <taxon>Norzivirales</taxon>
        <taxon>Fiersviridae</taxon>
    </lineage>
</organism>
<keyword evidence="2" id="KW-0167">Capsid protein</keyword>
<accession>A0A514D3L8</accession>
<dbReference type="InterPro" id="IPR015954">
    <property type="entry name" value="Phage_RNA-type_capsid"/>
</dbReference>
<proteinExistence type="predicted"/>
<evidence type="ECO:0000313" key="4">
    <source>
        <dbReference type="EMBL" id="QDH88213.1"/>
    </source>
</evidence>
<evidence type="ECO:0000256" key="2">
    <source>
        <dbReference type="ARBA" id="ARBA00022561"/>
    </source>
</evidence>